<reference evidence="3" key="1">
    <citation type="submission" date="2022-07" db="EMBL/GenBank/DDBJ databases">
        <title>Description and genome-wide analysis of Profundicola chukchiensis gen. nov., sp. nov., marine bacteria isolated from bottom sediments of the Chukchi Sea.</title>
        <authorList>
            <person name="Romanenko L."/>
            <person name="Otstavnykh N."/>
            <person name="Kurilenko V."/>
            <person name="Eremeev V."/>
            <person name="Velansky P."/>
            <person name="Mikhailov V."/>
            <person name="Isaeva M."/>
        </authorList>
    </citation>
    <scope>NUCLEOTIDE SEQUENCE</scope>
    <source>
        <strain evidence="3">KMM 9713</strain>
    </source>
</reference>
<dbReference type="SUPFAM" id="SSF55486">
    <property type="entry name" value="Metalloproteases ('zincins'), catalytic domain"/>
    <property type="match status" value="1"/>
</dbReference>
<dbReference type="PANTHER" id="PTHR11905:SF159">
    <property type="entry name" value="ADAM METALLOPROTEASE"/>
    <property type="match status" value="1"/>
</dbReference>
<dbReference type="RefSeq" id="WP_304420575.1">
    <property type="nucleotide sequence ID" value="NZ_JANCMU010000003.1"/>
</dbReference>
<dbReference type="InterPro" id="IPR026444">
    <property type="entry name" value="Secre_tail"/>
</dbReference>
<dbReference type="EMBL" id="JANCMU010000003">
    <property type="protein sequence ID" value="MDG4946070.1"/>
    <property type="molecule type" value="Genomic_DNA"/>
</dbReference>
<organism evidence="3 4">
    <name type="scientific">Profundicola chukchiensis</name>
    <dbReference type="NCBI Taxonomy" id="2961959"/>
    <lineage>
        <taxon>Bacteria</taxon>
        <taxon>Pseudomonadati</taxon>
        <taxon>Bacteroidota</taxon>
        <taxon>Flavobacteriia</taxon>
        <taxon>Flavobacteriales</taxon>
        <taxon>Weeksellaceae</taxon>
        <taxon>Profundicola</taxon>
    </lineage>
</organism>
<sequence>MTKYYFILLAFIGLASMQSQELLRPVELVHSAVKETDPVKVKLFKKAEKQTSELKGVLTDFMEVAYDMDGKKQIKENQPEFIEVDVPISPSETISLQLVKVDIYDGSRQVQVFPENKMVDVEVGVHYRGIVKGKPETIAALSVFEDELIGLASGIYGSNVVIGKLEGRTNHVIYIDQQIAKHQKFECAVPDDNVAYSDEDLKISTDTESRATSNCVRFYIETNYDIYRNKGSESAVSNFATAVLNQVMTLYANDNISTKLMPLGIWTQPSPYTASGTLDLMRQFQNYRTNWNGDLAQLLGFSGGGGIANGFNGICNPNRWESMSYSGINAYYNIVPTYSWTVQVIAHEYGHIMGSRHTHACVWNGNGTAIDSCSGFTEGNCYLPGVPSGGGTIMSYCHQTSAGMNLSLGFGVQPGNVLRNRVNNGSCLSSCGGVEPDPDPDPVPSCIDTSVVFKTDNYPGETSFNLKNDRGEIVAYGYNIQWSNYRYTVSQCLPPGCYTLTFYDTYGDGFCCSYGNGYMQFYEGNTIRYNRWANFGRSISTRICIDNTSKSVQDIEYKDEIPPFTTEFAAISPFSESLVIKFEETKEVVNVKNMKVYDLKGNEVYSQDNVSSKDLISINSSTWMPGVYIVNMNNDGQQKSIKVIKK</sequence>
<gene>
    <name evidence="3" type="ORF">NMK71_06560</name>
</gene>
<evidence type="ECO:0000259" key="2">
    <source>
        <dbReference type="PROSITE" id="PS50215"/>
    </source>
</evidence>
<keyword evidence="1" id="KW-0732">Signal</keyword>
<evidence type="ECO:0000313" key="3">
    <source>
        <dbReference type="EMBL" id="MDG4946070.1"/>
    </source>
</evidence>
<protein>
    <submittedName>
        <fullName evidence="3">M12 family metallo-peptidase</fullName>
    </submittedName>
</protein>
<dbReference type="PROSITE" id="PS50215">
    <property type="entry name" value="ADAM_MEPRO"/>
    <property type="match status" value="1"/>
</dbReference>
<proteinExistence type="predicted"/>
<dbReference type="Pfam" id="PF18962">
    <property type="entry name" value="Por_Secre_tail"/>
    <property type="match status" value="1"/>
</dbReference>
<feature type="domain" description="Peptidase M12B" evidence="2">
    <location>
        <begin position="214"/>
        <end position="397"/>
    </location>
</feature>
<dbReference type="InterPro" id="IPR024079">
    <property type="entry name" value="MetalloPept_cat_dom_sf"/>
</dbReference>
<dbReference type="NCBIfam" id="TIGR04183">
    <property type="entry name" value="Por_Secre_tail"/>
    <property type="match status" value="1"/>
</dbReference>
<name>A0A9X4MZZ0_9FLAO</name>
<dbReference type="Gene3D" id="3.40.390.10">
    <property type="entry name" value="Collagenase (Catalytic Domain)"/>
    <property type="match status" value="1"/>
</dbReference>
<dbReference type="AlphaFoldDB" id="A0A9X4MZZ0"/>
<dbReference type="InterPro" id="IPR001590">
    <property type="entry name" value="Peptidase_M12B"/>
</dbReference>
<dbReference type="Proteomes" id="UP001152599">
    <property type="component" value="Unassembled WGS sequence"/>
</dbReference>
<dbReference type="GO" id="GO:0006509">
    <property type="term" value="P:membrane protein ectodomain proteolysis"/>
    <property type="evidence" value="ECO:0007669"/>
    <property type="project" value="TreeGrafter"/>
</dbReference>
<keyword evidence="4" id="KW-1185">Reference proteome</keyword>
<evidence type="ECO:0000313" key="4">
    <source>
        <dbReference type="Proteomes" id="UP001152599"/>
    </source>
</evidence>
<evidence type="ECO:0000256" key="1">
    <source>
        <dbReference type="ARBA" id="ARBA00022729"/>
    </source>
</evidence>
<dbReference type="PANTHER" id="PTHR11905">
    <property type="entry name" value="ADAM A DISINTEGRIN AND METALLOPROTEASE DOMAIN"/>
    <property type="match status" value="1"/>
</dbReference>
<comment type="caution">
    <text evidence="3">The sequence shown here is derived from an EMBL/GenBank/DDBJ whole genome shotgun (WGS) entry which is preliminary data.</text>
</comment>
<dbReference type="GO" id="GO:0004222">
    <property type="term" value="F:metalloendopeptidase activity"/>
    <property type="evidence" value="ECO:0007669"/>
    <property type="project" value="InterPro"/>
</dbReference>
<accession>A0A9X4MZZ0</accession>
<dbReference type="Pfam" id="PF13688">
    <property type="entry name" value="Reprolysin_5"/>
    <property type="match status" value="1"/>
</dbReference>